<feature type="transmembrane region" description="Helical" evidence="1">
    <location>
        <begin position="307"/>
        <end position="328"/>
    </location>
</feature>
<feature type="transmembrane region" description="Helical" evidence="1">
    <location>
        <begin position="279"/>
        <end position="301"/>
    </location>
</feature>
<comment type="caution">
    <text evidence="2">The sequence shown here is derived from an EMBL/GenBank/DDBJ whole genome shotgun (WGS) entry which is preliminary data.</text>
</comment>
<name>A0ABU6EC97_9GAMM</name>
<evidence type="ECO:0000256" key="1">
    <source>
        <dbReference type="SAM" id="Phobius"/>
    </source>
</evidence>
<feature type="transmembrane region" description="Helical" evidence="1">
    <location>
        <begin position="68"/>
        <end position="85"/>
    </location>
</feature>
<keyword evidence="1" id="KW-0812">Transmembrane</keyword>
<sequence length="473" mass="54254">MENIIKNYKYHYIIFLIIVSPYIINDIYVYDDIFRMQKGYYGWIDDGRFLSEFFYKIMSLGANNIPDLYPIPLILSGVFFCFSFKRLTNLFNIENNLTSSLLMASLLSCPMLVSNFSFRYDGAFMILSMSFAILSLTVSTKNIYLNVIISSILLSFAFSTYQASVNIFIALSSILFLFNAINKNNKLMSDLLVNMITVFISYIIYSKFYLEIFEQSSYASNFNKIIQFNDDGINILLENLTLSFNVIKLIFTPVISVILLIIFSIFIINLILNKKINLLLLGCLIITISVTILSSSGVILFGVNAKFYPRVFMGLSVFFMLFPLIISFVSKNNSLINLCTLAISLPLILVNQTAINSIKNEINFSNQVSEYIYNDINALGLTSKENYHISGTLKVTPNTRNNINVFPIISHLIPKHFVNFYDGGRFTLMKNGFSNITYNKTKQNIINKHKPLRDNNIYSLYYINDTVYLIFKD</sequence>
<proteinExistence type="predicted"/>
<evidence type="ECO:0000313" key="3">
    <source>
        <dbReference type="Proteomes" id="UP001332939"/>
    </source>
</evidence>
<dbReference type="InterPro" id="IPR025686">
    <property type="entry name" value="Glucos_trans_II"/>
</dbReference>
<feature type="transmembrane region" description="Helical" evidence="1">
    <location>
        <begin position="165"/>
        <end position="182"/>
    </location>
</feature>
<accession>A0ABU6EC97</accession>
<dbReference type="Pfam" id="PF14264">
    <property type="entry name" value="Glucos_trans_II"/>
    <property type="match status" value="1"/>
</dbReference>
<reference evidence="2 3" key="1">
    <citation type="submission" date="2022-05" db="EMBL/GenBank/DDBJ databases">
        <title>Whole genome sequences of Escherichia coli of fish isolates collected from Assam, India.</title>
        <authorList>
            <person name="Sudha S."/>
            <person name="Muneeb K.H."/>
            <person name="Rakshit O."/>
            <person name="Mendem S.K."/>
            <person name="Raisen C."/>
            <person name="Holmes M.A."/>
            <person name="Shome B.R."/>
            <person name="Sivaraman G.K."/>
        </authorList>
    </citation>
    <scope>NUCLEOTIDE SEQUENCE [LARGE SCALE GENOMIC DNA]</scope>
    <source>
        <strain evidence="2 3">278</strain>
    </source>
</reference>
<feature type="transmembrane region" description="Helical" evidence="1">
    <location>
        <begin position="191"/>
        <end position="210"/>
    </location>
</feature>
<dbReference type="RefSeq" id="WP_325932709.1">
    <property type="nucleotide sequence ID" value="NZ_JAMZOO010000001.1"/>
</dbReference>
<protein>
    <submittedName>
        <fullName evidence="2">Glucosyltransferase domain-containing protein</fullName>
    </submittedName>
</protein>
<dbReference type="Proteomes" id="UP001332939">
    <property type="component" value="Unassembled WGS sequence"/>
</dbReference>
<evidence type="ECO:0000313" key="2">
    <source>
        <dbReference type="EMBL" id="MEB6856076.1"/>
    </source>
</evidence>
<keyword evidence="1" id="KW-1133">Transmembrane helix</keyword>
<keyword evidence="1" id="KW-0472">Membrane</keyword>
<dbReference type="EMBL" id="JAMZOO010000001">
    <property type="protein sequence ID" value="MEB6856076.1"/>
    <property type="molecule type" value="Genomic_DNA"/>
</dbReference>
<feature type="transmembrane region" description="Helical" evidence="1">
    <location>
        <begin position="12"/>
        <end position="30"/>
    </location>
</feature>
<organism evidence="2 3">
    <name type="scientific">Proteus cibi</name>
    <dbReference type="NCBI Taxonomy" id="2050966"/>
    <lineage>
        <taxon>Bacteria</taxon>
        <taxon>Pseudomonadati</taxon>
        <taxon>Pseudomonadota</taxon>
        <taxon>Gammaproteobacteria</taxon>
        <taxon>Enterobacterales</taxon>
        <taxon>Morganellaceae</taxon>
        <taxon>Proteus</taxon>
    </lineage>
</organism>
<feature type="transmembrane region" description="Helical" evidence="1">
    <location>
        <begin position="250"/>
        <end position="272"/>
    </location>
</feature>
<keyword evidence="3" id="KW-1185">Reference proteome</keyword>
<feature type="transmembrane region" description="Helical" evidence="1">
    <location>
        <begin position="97"/>
        <end position="116"/>
    </location>
</feature>
<gene>
    <name evidence="2" type="ORF">NA736_03395</name>
</gene>